<sequence>QGSVSKLQFVTKSDVEDYVIGDQVLYAHSDDQFNVHFPFRHGDLNIHSEIPKTELKHYRAVLVIPDIYNRLFLKELVGLLLIQLGFGGCFLVQDHVAATFGAGLGAACVVDLGDQKTSMSCVEDALSQRATRIRLDYGGSDITQAFFYLLQRAGFPYKECQPQHPLDSALLTRIKEGYCHLNLVKTIDFCGLRDVNFVVERPGVATLRYHIKIGDELLLAPLGLFNTEVFALTGQDKRGQGQANASGDPEDPHDANYLRETSVCSRILYHQIPKR</sequence>
<proteinExistence type="predicted"/>
<gene>
    <name evidence="1" type="ORF">APZ42_005073</name>
</gene>
<dbReference type="Proteomes" id="UP000076858">
    <property type="component" value="Unassembled WGS sequence"/>
</dbReference>
<feature type="non-terminal residue" evidence="1">
    <location>
        <position position="1"/>
    </location>
</feature>
<organism evidence="1 2">
    <name type="scientific">Daphnia magna</name>
    <dbReference type="NCBI Taxonomy" id="35525"/>
    <lineage>
        <taxon>Eukaryota</taxon>
        <taxon>Metazoa</taxon>
        <taxon>Ecdysozoa</taxon>
        <taxon>Arthropoda</taxon>
        <taxon>Crustacea</taxon>
        <taxon>Branchiopoda</taxon>
        <taxon>Diplostraca</taxon>
        <taxon>Cladocera</taxon>
        <taxon>Anomopoda</taxon>
        <taxon>Daphniidae</taxon>
        <taxon>Daphnia</taxon>
    </lineage>
</organism>
<evidence type="ECO:0000313" key="1">
    <source>
        <dbReference type="EMBL" id="KZR99170.1"/>
    </source>
</evidence>
<dbReference type="Gene3D" id="3.90.640.10">
    <property type="entry name" value="Actin, Chain A, domain 4"/>
    <property type="match status" value="1"/>
</dbReference>
<reference evidence="1 2" key="1">
    <citation type="submission" date="2016-03" db="EMBL/GenBank/DDBJ databases">
        <title>EvidentialGene: Evidence-directed Construction of Genes on Genomes.</title>
        <authorList>
            <person name="Gilbert D.G."/>
            <person name="Choi J.-H."/>
            <person name="Mockaitis K."/>
            <person name="Colbourne J."/>
            <person name="Pfrender M."/>
        </authorList>
    </citation>
    <scope>NUCLEOTIDE SEQUENCE [LARGE SCALE GENOMIC DNA]</scope>
    <source>
        <strain evidence="1 2">Xinb3</strain>
        <tissue evidence="1">Complete organism</tissue>
    </source>
</reference>
<dbReference type="InterPro" id="IPR043129">
    <property type="entry name" value="ATPase_NBD"/>
</dbReference>
<evidence type="ECO:0000313" key="2">
    <source>
        <dbReference type="Proteomes" id="UP000076858"/>
    </source>
</evidence>
<dbReference type="PANTHER" id="PTHR11937">
    <property type="entry name" value="ACTIN"/>
    <property type="match status" value="1"/>
</dbReference>
<comment type="caution">
    <text evidence="1">The sequence shown here is derived from an EMBL/GenBank/DDBJ whole genome shotgun (WGS) entry which is preliminary data.</text>
</comment>
<name>A0A162BZ26_9CRUS</name>
<dbReference type="AlphaFoldDB" id="A0A162BZ26"/>
<dbReference type="EMBL" id="LRGB01014514">
    <property type="protein sequence ID" value="KZR99170.1"/>
    <property type="molecule type" value="Genomic_DNA"/>
</dbReference>
<dbReference type="SUPFAM" id="SSF53067">
    <property type="entry name" value="Actin-like ATPase domain"/>
    <property type="match status" value="1"/>
</dbReference>
<keyword evidence="2" id="KW-1185">Reference proteome</keyword>
<accession>A0A162BZ26</accession>
<dbReference type="Pfam" id="PF00022">
    <property type="entry name" value="Actin"/>
    <property type="match status" value="1"/>
</dbReference>
<dbReference type="STRING" id="35525.A0A162BZ26"/>
<dbReference type="OrthoDB" id="5572108at2759"/>
<dbReference type="Gene3D" id="3.30.420.40">
    <property type="match status" value="1"/>
</dbReference>
<dbReference type="InterPro" id="IPR004000">
    <property type="entry name" value="Actin"/>
</dbReference>
<protein>
    <submittedName>
        <fullName evidence="1">Actin-related protein 8</fullName>
    </submittedName>
</protein>